<dbReference type="InterPro" id="IPR039420">
    <property type="entry name" value="WalR-like"/>
</dbReference>
<evidence type="ECO:0000256" key="5">
    <source>
        <dbReference type="SAM" id="Coils"/>
    </source>
</evidence>
<dbReference type="GO" id="GO:0003677">
    <property type="term" value="F:DNA binding"/>
    <property type="evidence" value="ECO:0007669"/>
    <property type="project" value="UniProtKB-KW"/>
</dbReference>
<protein>
    <submittedName>
        <fullName evidence="8">Response regulator transcription factor</fullName>
    </submittedName>
</protein>
<dbReference type="PROSITE" id="PS50110">
    <property type="entry name" value="RESPONSE_REGULATORY"/>
    <property type="match status" value="1"/>
</dbReference>
<dbReference type="SMART" id="SM00448">
    <property type="entry name" value="REC"/>
    <property type="match status" value="1"/>
</dbReference>
<proteinExistence type="predicted"/>
<keyword evidence="6" id="KW-1133">Transmembrane helix</keyword>
<dbReference type="PANTHER" id="PTHR43214">
    <property type="entry name" value="TWO-COMPONENT RESPONSE REGULATOR"/>
    <property type="match status" value="1"/>
</dbReference>
<name>A0A964BVQ9_9CYAN</name>
<dbReference type="CDD" id="cd17535">
    <property type="entry name" value="REC_NarL-like"/>
    <property type="match status" value="1"/>
</dbReference>
<evidence type="ECO:0000256" key="3">
    <source>
        <dbReference type="ARBA" id="ARBA00023163"/>
    </source>
</evidence>
<dbReference type="InterPro" id="IPR001789">
    <property type="entry name" value="Sig_transdc_resp-reg_receiver"/>
</dbReference>
<evidence type="ECO:0000256" key="2">
    <source>
        <dbReference type="ARBA" id="ARBA00023125"/>
    </source>
</evidence>
<feature type="coiled-coil region" evidence="5">
    <location>
        <begin position="161"/>
        <end position="190"/>
    </location>
</feature>
<evidence type="ECO:0000256" key="1">
    <source>
        <dbReference type="ARBA" id="ARBA00023015"/>
    </source>
</evidence>
<keyword evidence="5" id="KW-0175">Coiled coil</keyword>
<keyword evidence="4" id="KW-0597">Phosphoprotein</keyword>
<comment type="caution">
    <text evidence="8">The sequence shown here is derived from an EMBL/GenBank/DDBJ whole genome shotgun (WGS) entry which is preliminary data.</text>
</comment>
<dbReference type="RefSeq" id="WP_229641680.1">
    <property type="nucleotide sequence ID" value="NZ_JADWDC010000047.1"/>
</dbReference>
<sequence length="247" mass="28437">MISVLVVDDQNLTHRLIETYLKSEAEIEIVGFANNGQDAIEQIRNLQPDVVLMDVEMPKMDGLAATKIITREFVTTKVLILTVHDNEAHLSLALENGAKGYLLKTTTSQELKNAIYYVNQGYFQLSVELTEKYLQKIVKAKPESEEIFEIKKKVSYLSKSFNKLEDELEKSGEKNLEENLERKIEGLLQKEMAILRDRDSHLQFKVDRMKYNQERLEQNIKYLFKVQMGCIIVALMAIILAAFSVFN</sequence>
<accession>A0A964BVQ9</accession>
<keyword evidence="9" id="KW-1185">Reference proteome</keyword>
<reference evidence="8" key="1">
    <citation type="journal article" date="2021" name="Antonie Van Leeuwenhoek">
        <title>Draft genome and description of Waterburya agarophytonicola gen. nov. sp. nov. (Pleurocapsales, Cyanobacteria): a seaweed symbiont.</title>
        <authorList>
            <person name="Bonthond G."/>
            <person name="Shalygin S."/>
            <person name="Bayer T."/>
            <person name="Weinberger F."/>
        </authorList>
    </citation>
    <scope>NUCLEOTIDE SEQUENCE</scope>
    <source>
        <strain evidence="8">KI4</strain>
    </source>
</reference>
<evidence type="ECO:0000256" key="6">
    <source>
        <dbReference type="SAM" id="Phobius"/>
    </source>
</evidence>
<keyword evidence="1" id="KW-0805">Transcription regulation</keyword>
<evidence type="ECO:0000313" key="9">
    <source>
        <dbReference type="Proteomes" id="UP000729733"/>
    </source>
</evidence>
<dbReference type="PANTHER" id="PTHR43214:SF41">
    <property type="entry name" value="NITRATE_NITRITE RESPONSE REGULATOR PROTEIN NARP"/>
    <property type="match status" value="1"/>
</dbReference>
<gene>
    <name evidence="8" type="ORF">I4641_16520</name>
</gene>
<dbReference type="SUPFAM" id="SSF52172">
    <property type="entry name" value="CheY-like"/>
    <property type="match status" value="1"/>
</dbReference>
<keyword evidence="6" id="KW-0472">Membrane</keyword>
<feature type="transmembrane region" description="Helical" evidence="6">
    <location>
        <begin position="222"/>
        <end position="246"/>
    </location>
</feature>
<evidence type="ECO:0000256" key="4">
    <source>
        <dbReference type="PROSITE-ProRule" id="PRU00169"/>
    </source>
</evidence>
<keyword evidence="2" id="KW-0238">DNA-binding</keyword>
<feature type="modified residue" description="4-aspartylphosphate" evidence="4">
    <location>
        <position position="54"/>
    </location>
</feature>
<dbReference type="EMBL" id="JADWDC010000047">
    <property type="protein sequence ID" value="MCC0178580.1"/>
    <property type="molecule type" value="Genomic_DNA"/>
</dbReference>
<dbReference type="Pfam" id="PF00072">
    <property type="entry name" value="Response_reg"/>
    <property type="match status" value="1"/>
</dbReference>
<keyword evidence="6" id="KW-0812">Transmembrane</keyword>
<evidence type="ECO:0000259" key="7">
    <source>
        <dbReference type="PROSITE" id="PS50110"/>
    </source>
</evidence>
<dbReference type="InterPro" id="IPR058245">
    <property type="entry name" value="NreC/VraR/RcsB-like_REC"/>
</dbReference>
<dbReference type="GO" id="GO:0000160">
    <property type="term" value="P:phosphorelay signal transduction system"/>
    <property type="evidence" value="ECO:0007669"/>
    <property type="project" value="InterPro"/>
</dbReference>
<dbReference type="InterPro" id="IPR011006">
    <property type="entry name" value="CheY-like_superfamily"/>
</dbReference>
<dbReference type="Gene3D" id="3.40.50.2300">
    <property type="match status" value="1"/>
</dbReference>
<dbReference type="Proteomes" id="UP000729733">
    <property type="component" value="Unassembled WGS sequence"/>
</dbReference>
<keyword evidence="3" id="KW-0804">Transcription</keyword>
<organism evidence="8 9">
    <name type="scientific">Waterburya agarophytonicola KI4</name>
    <dbReference type="NCBI Taxonomy" id="2874699"/>
    <lineage>
        <taxon>Bacteria</taxon>
        <taxon>Bacillati</taxon>
        <taxon>Cyanobacteriota</taxon>
        <taxon>Cyanophyceae</taxon>
        <taxon>Pleurocapsales</taxon>
        <taxon>Hyellaceae</taxon>
        <taxon>Waterburya</taxon>
        <taxon>Waterburya agarophytonicola</taxon>
    </lineage>
</organism>
<dbReference type="AlphaFoldDB" id="A0A964BVQ9"/>
<feature type="domain" description="Response regulatory" evidence="7">
    <location>
        <begin position="3"/>
        <end position="119"/>
    </location>
</feature>
<evidence type="ECO:0000313" key="8">
    <source>
        <dbReference type="EMBL" id="MCC0178580.1"/>
    </source>
</evidence>